<name>A0A0R3WX64_HYDTA</name>
<keyword evidence="1" id="KW-0812">Transmembrane</keyword>
<reference evidence="4" key="1">
    <citation type="submission" date="2017-02" db="UniProtKB">
        <authorList>
            <consortium name="WormBaseParasite"/>
        </authorList>
    </citation>
    <scope>IDENTIFICATION</scope>
</reference>
<evidence type="ECO:0000256" key="1">
    <source>
        <dbReference type="SAM" id="Phobius"/>
    </source>
</evidence>
<evidence type="ECO:0000313" key="2">
    <source>
        <dbReference type="EMBL" id="VDM26755.1"/>
    </source>
</evidence>
<dbReference type="EMBL" id="UYWX01007108">
    <property type="protein sequence ID" value="VDM26755.1"/>
    <property type="molecule type" value="Genomic_DNA"/>
</dbReference>
<feature type="transmembrane region" description="Helical" evidence="1">
    <location>
        <begin position="180"/>
        <end position="200"/>
    </location>
</feature>
<organism evidence="4">
    <name type="scientific">Hydatigena taeniaeformis</name>
    <name type="common">Feline tapeworm</name>
    <name type="synonym">Taenia taeniaeformis</name>
    <dbReference type="NCBI Taxonomy" id="6205"/>
    <lineage>
        <taxon>Eukaryota</taxon>
        <taxon>Metazoa</taxon>
        <taxon>Spiralia</taxon>
        <taxon>Lophotrochozoa</taxon>
        <taxon>Platyhelminthes</taxon>
        <taxon>Cestoda</taxon>
        <taxon>Eucestoda</taxon>
        <taxon>Cyclophyllidea</taxon>
        <taxon>Taeniidae</taxon>
        <taxon>Hydatigera</taxon>
    </lineage>
</organism>
<dbReference type="Proteomes" id="UP000274429">
    <property type="component" value="Unassembled WGS sequence"/>
</dbReference>
<evidence type="ECO:0000313" key="4">
    <source>
        <dbReference type="WBParaSite" id="TTAC_0000535401-mRNA-1"/>
    </source>
</evidence>
<protein>
    <submittedName>
        <fullName evidence="4">EGF-like domain-containing protein</fullName>
    </submittedName>
</protein>
<dbReference type="AlphaFoldDB" id="A0A0R3WX64"/>
<dbReference type="WBParaSite" id="TTAC_0000535401-mRNA-1">
    <property type="protein sequence ID" value="TTAC_0000535401-mRNA-1"/>
    <property type="gene ID" value="TTAC_0000535401"/>
</dbReference>
<keyword evidence="1" id="KW-1133">Transmembrane helix</keyword>
<reference evidence="2 3" key="2">
    <citation type="submission" date="2018-11" db="EMBL/GenBank/DDBJ databases">
        <authorList>
            <consortium name="Pathogen Informatics"/>
        </authorList>
    </citation>
    <scope>NUCLEOTIDE SEQUENCE [LARGE SCALE GENOMIC DNA]</scope>
</reference>
<keyword evidence="1" id="KW-0472">Membrane</keyword>
<keyword evidence="3" id="KW-1185">Reference proteome</keyword>
<accession>A0A0R3WX64</accession>
<gene>
    <name evidence="2" type="ORF">TTAC_LOCUS5342</name>
</gene>
<proteinExistence type="predicted"/>
<sequence length="208" mass="23056">MRRGRVRIPAIHHSMLHTFLNRTSTSFACAFWAGGERVAPVHTLVTPERPNNEATEQSQVRLMHMLQVVHSRTQHNSILGDYFAMPTEINIACDTWSGVAVAHKYSALLTHASPTPSTICTSPHHASLAHTSSRQTGGAACKGKVSVPHICRADNGQHDEHCACLLGEQIGRTCTQFVCLLEAVGCGWGMVFVCVGRWWVRWRRKLHT</sequence>
<evidence type="ECO:0000313" key="3">
    <source>
        <dbReference type="Proteomes" id="UP000274429"/>
    </source>
</evidence>